<accession>A0ABT0GD71</accession>
<name>A0ABT0GD71_9GAMM</name>
<evidence type="ECO:0000313" key="2">
    <source>
        <dbReference type="Proteomes" id="UP001431449"/>
    </source>
</evidence>
<gene>
    <name evidence="1" type="ORF">M0G41_02305</name>
</gene>
<evidence type="ECO:0008006" key="3">
    <source>
        <dbReference type="Google" id="ProtNLM"/>
    </source>
</evidence>
<evidence type="ECO:0000313" key="1">
    <source>
        <dbReference type="EMBL" id="MCK7592496.1"/>
    </source>
</evidence>
<dbReference type="Proteomes" id="UP001431449">
    <property type="component" value="Unassembled WGS sequence"/>
</dbReference>
<dbReference type="RefSeq" id="WP_248204689.1">
    <property type="nucleotide sequence ID" value="NZ_JALNMH010000001.1"/>
</dbReference>
<reference evidence="1" key="1">
    <citation type="submission" date="2022-04" db="EMBL/GenBank/DDBJ databases">
        <title>Lysobacter sp. CAU 1642 isolated from sea sand.</title>
        <authorList>
            <person name="Kim W."/>
        </authorList>
    </citation>
    <scope>NUCLEOTIDE SEQUENCE</scope>
    <source>
        <strain evidence="1">CAU 1642</strain>
    </source>
</reference>
<organism evidence="1 2">
    <name type="scientific">Pseudomarimonas salicorniae</name>
    <dbReference type="NCBI Taxonomy" id="2933270"/>
    <lineage>
        <taxon>Bacteria</taxon>
        <taxon>Pseudomonadati</taxon>
        <taxon>Pseudomonadota</taxon>
        <taxon>Gammaproteobacteria</taxon>
        <taxon>Lysobacterales</taxon>
        <taxon>Lysobacteraceae</taxon>
        <taxon>Pseudomarimonas</taxon>
    </lineage>
</organism>
<proteinExistence type="predicted"/>
<sequence length="214" mass="23113">MSLMPPPVVSEEDNRLLRAWRRGELDEAASSAFEVRLFMEPDLLRAAQADAAFEQAMDEERANPPAVAAKTARRRGQRRAAIGLALAATVAGVAVLPQLLRAPQPVSTGNVEWVSVDVRRGAEEPMLVAPRSRTRLLALEVPAPAQGTLFDVALVPDGGGPPPIHLSQLDADQGVLSLAFERAALEPGVYHIEIRPHGEADAEPVSRLAFRYRP</sequence>
<comment type="caution">
    <text evidence="1">The sequence shown here is derived from an EMBL/GenBank/DDBJ whole genome shotgun (WGS) entry which is preliminary data.</text>
</comment>
<dbReference type="EMBL" id="JALNMH010000001">
    <property type="protein sequence ID" value="MCK7592496.1"/>
    <property type="molecule type" value="Genomic_DNA"/>
</dbReference>
<keyword evidence="2" id="KW-1185">Reference proteome</keyword>
<protein>
    <recommendedName>
        <fullName evidence="3">Anti-sigma-K factor RskA</fullName>
    </recommendedName>
</protein>